<evidence type="ECO:0000256" key="4">
    <source>
        <dbReference type="ARBA" id="ARBA00022018"/>
    </source>
</evidence>
<dbReference type="EC" id="2.4.1.131" evidence="3"/>
<dbReference type="Gene3D" id="3.40.50.2000">
    <property type="entry name" value="Glycogen Phosphorylase B"/>
    <property type="match status" value="1"/>
</dbReference>
<dbReference type="AlphaFoldDB" id="A0AAV9IPS3"/>
<feature type="domain" description="Glycosyl transferase family 1" evidence="13">
    <location>
        <begin position="352"/>
        <end position="482"/>
    </location>
</feature>
<dbReference type="GO" id="GO:0006487">
    <property type="term" value="P:protein N-linked glycosylation"/>
    <property type="evidence" value="ECO:0007669"/>
    <property type="project" value="TreeGrafter"/>
</dbReference>
<dbReference type="InterPro" id="IPR031814">
    <property type="entry name" value="ALG11_N"/>
</dbReference>
<gene>
    <name evidence="15" type="ORF">CDCA_CDCA01G0111</name>
</gene>
<evidence type="ECO:0000256" key="7">
    <source>
        <dbReference type="ARBA" id="ARBA00022692"/>
    </source>
</evidence>
<dbReference type="SUPFAM" id="SSF53756">
    <property type="entry name" value="UDP-Glycosyltransferase/glycogen phosphorylase"/>
    <property type="match status" value="1"/>
</dbReference>
<evidence type="ECO:0000256" key="12">
    <source>
        <dbReference type="SAM" id="SignalP"/>
    </source>
</evidence>
<feature type="domain" description="ALG11 mannosyltransferase N-terminal" evidence="14">
    <location>
        <begin position="30"/>
        <end position="58"/>
    </location>
</feature>
<feature type="domain" description="ALG11 mannosyltransferase N-terminal" evidence="14">
    <location>
        <begin position="111"/>
        <end position="291"/>
    </location>
</feature>
<accession>A0AAV9IPS3</accession>
<evidence type="ECO:0000256" key="9">
    <source>
        <dbReference type="ARBA" id="ARBA00022989"/>
    </source>
</evidence>
<organism evidence="15 16">
    <name type="scientific">Cyanidium caldarium</name>
    <name type="common">Red alga</name>
    <dbReference type="NCBI Taxonomy" id="2771"/>
    <lineage>
        <taxon>Eukaryota</taxon>
        <taxon>Rhodophyta</taxon>
        <taxon>Bangiophyceae</taxon>
        <taxon>Cyanidiales</taxon>
        <taxon>Cyanidiaceae</taxon>
        <taxon>Cyanidium</taxon>
    </lineage>
</organism>
<reference evidence="15 16" key="1">
    <citation type="submission" date="2022-07" db="EMBL/GenBank/DDBJ databases">
        <title>Genome-wide signatures of adaptation to extreme environments.</title>
        <authorList>
            <person name="Cho C.H."/>
            <person name="Yoon H.S."/>
        </authorList>
    </citation>
    <scope>NUCLEOTIDE SEQUENCE [LARGE SCALE GENOMIC DNA]</scope>
    <source>
        <strain evidence="15 16">DBV 063 E5</strain>
    </source>
</reference>
<keyword evidence="12" id="KW-0732">Signal</keyword>
<evidence type="ECO:0000256" key="2">
    <source>
        <dbReference type="ARBA" id="ARBA00004922"/>
    </source>
</evidence>
<keyword evidence="5" id="KW-0328">Glycosyltransferase</keyword>
<evidence type="ECO:0000259" key="14">
    <source>
        <dbReference type="Pfam" id="PF15924"/>
    </source>
</evidence>
<comment type="catalytic activity">
    <reaction evidence="11">
        <text>an alpha-D-Man-(1-&gt;3)-[alpha-D-Man-(1-&gt;6)]-beta-D-Man-(1-&gt;4)-beta-D-GlcNAc-(1-&gt;4)-alpha-D-GlcNAc-diphospho-di-trans,poly-cis-dolichol + 2 GDP-alpha-D-mannose = an alpha-D-Man-(1-&gt;2)-alpha-D-Man-(1-&gt;2)-alpha-D-Man-(1-&gt;3)-[alpha-D-Man-(1-&gt;6)]-beta-D-Man-(1-&gt;4)-beta-D-GlcNAc-(1-&gt;4)-alpha-D-GlcNAc-diphospho-di-trans,poly-cis-dolichol + 2 GDP + 2 H(+)</text>
        <dbReference type="Rhea" id="RHEA:29523"/>
        <dbReference type="Rhea" id="RHEA-COMP:19515"/>
        <dbReference type="Rhea" id="RHEA-COMP:19516"/>
        <dbReference type="ChEBI" id="CHEBI:15378"/>
        <dbReference type="ChEBI" id="CHEBI:57527"/>
        <dbReference type="ChEBI" id="CHEBI:58189"/>
        <dbReference type="ChEBI" id="CHEBI:132511"/>
        <dbReference type="ChEBI" id="CHEBI:132515"/>
        <dbReference type="EC" id="2.4.1.131"/>
    </reaction>
    <physiologicalReaction direction="left-to-right" evidence="11">
        <dbReference type="Rhea" id="RHEA:29524"/>
    </physiologicalReaction>
</comment>
<keyword evidence="8" id="KW-0256">Endoplasmic reticulum</keyword>
<evidence type="ECO:0000256" key="5">
    <source>
        <dbReference type="ARBA" id="ARBA00022676"/>
    </source>
</evidence>
<feature type="chain" id="PRO_5043990063" description="GDP-Man:Man(3)GlcNAc(2)-PP-Dol alpha-1,2-mannosyltransferase" evidence="12">
    <location>
        <begin position="21"/>
        <end position="556"/>
    </location>
</feature>
<dbReference type="InterPro" id="IPR038013">
    <property type="entry name" value="ALG11"/>
</dbReference>
<name>A0AAV9IPS3_CYACA</name>
<comment type="subcellular location">
    <subcellularLocation>
        <location evidence="1">Endoplasmic reticulum membrane</location>
        <topology evidence="1">Single-pass membrane protein</topology>
    </subcellularLocation>
</comment>
<keyword evidence="7" id="KW-0812">Transmembrane</keyword>
<evidence type="ECO:0000313" key="16">
    <source>
        <dbReference type="Proteomes" id="UP001301350"/>
    </source>
</evidence>
<evidence type="ECO:0000256" key="8">
    <source>
        <dbReference type="ARBA" id="ARBA00022824"/>
    </source>
</evidence>
<comment type="caution">
    <text evidence="15">The sequence shown here is derived from an EMBL/GenBank/DDBJ whole genome shotgun (WGS) entry which is preliminary data.</text>
</comment>
<evidence type="ECO:0000256" key="6">
    <source>
        <dbReference type="ARBA" id="ARBA00022679"/>
    </source>
</evidence>
<feature type="signal peptide" evidence="12">
    <location>
        <begin position="1"/>
        <end position="20"/>
    </location>
</feature>
<dbReference type="Pfam" id="PF15924">
    <property type="entry name" value="ALG11_N"/>
    <property type="match status" value="2"/>
</dbReference>
<keyword evidence="6" id="KW-0808">Transferase</keyword>
<keyword evidence="10" id="KW-0472">Membrane</keyword>
<dbReference type="InterPro" id="IPR001296">
    <property type="entry name" value="Glyco_trans_1"/>
</dbReference>
<evidence type="ECO:0000256" key="10">
    <source>
        <dbReference type="ARBA" id="ARBA00023136"/>
    </source>
</evidence>
<dbReference type="Pfam" id="PF00534">
    <property type="entry name" value="Glycos_transf_1"/>
    <property type="match status" value="1"/>
</dbReference>
<evidence type="ECO:0000313" key="15">
    <source>
        <dbReference type="EMBL" id="KAK4534086.1"/>
    </source>
</evidence>
<dbReference type="GO" id="GO:0004377">
    <property type="term" value="F:GDP-Man:Man(3)GlcNAc(2)-PP-Dol alpha-1,2-mannosyltransferase activity"/>
    <property type="evidence" value="ECO:0007669"/>
    <property type="project" value="UniProtKB-EC"/>
</dbReference>
<dbReference type="PANTHER" id="PTHR45919:SF1">
    <property type="entry name" value="GDP-MAN:MAN(3)GLCNAC(2)-PP-DOL ALPHA-1,2-MANNOSYLTRANSFERASE"/>
    <property type="match status" value="1"/>
</dbReference>
<evidence type="ECO:0000259" key="13">
    <source>
        <dbReference type="Pfam" id="PF00534"/>
    </source>
</evidence>
<keyword evidence="9" id="KW-1133">Transmembrane helix</keyword>
<keyword evidence="16" id="KW-1185">Reference proteome</keyword>
<dbReference type="PANTHER" id="PTHR45919">
    <property type="entry name" value="GDP-MAN:MAN(3)GLCNAC(2)-PP-DOL ALPHA-1,2-MANNOSYLTRANSFERASE"/>
    <property type="match status" value="1"/>
</dbReference>
<dbReference type="EMBL" id="JANCYW010000001">
    <property type="protein sequence ID" value="KAK4534086.1"/>
    <property type="molecule type" value="Genomic_DNA"/>
</dbReference>
<dbReference type="GO" id="GO:0005789">
    <property type="term" value="C:endoplasmic reticulum membrane"/>
    <property type="evidence" value="ECO:0007669"/>
    <property type="project" value="UniProtKB-SubCell"/>
</dbReference>
<dbReference type="Proteomes" id="UP001301350">
    <property type="component" value="Unassembled WGS sequence"/>
</dbReference>
<comment type="pathway">
    <text evidence="2">Protein modification; protein glycosylation.</text>
</comment>
<proteinExistence type="predicted"/>
<evidence type="ECO:0000256" key="1">
    <source>
        <dbReference type="ARBA" id="ARBA00004389"/>
    </source>
</evidence>
<protein>
    <recommendedName>
        <fullName evidence="4">GDP-Man:Man(3)GlcNAc(2)-PP-Dol alpha-1,2-mannosyltransferase</fullName>
        <ecNumber evidence="3">2.4.1.131</ecNumber>
    </recommendedName>
</protein>
<evidence type="ECO:0000256" key="11">
    <source>
        <dbReference type="ARBA" id="ARBA00045065"/>
    </source>
</evidence>
<evidence type="ECO:0000256" key="3">
    <source>
        <dbReference type="ARBA" id="ARBA00012645"/>
    </source>
</evidence>
<sequence length="556" mass="60929">MLWAVTVVLATALFWALAIAILANTGDGNAVAFLHPSCAGGGGGERVLWCAVHALLQRRGVGASNEALEGARSAASDASSDLPPPRRIVVYTQRYRPHGKSVSASDLSSYIRECVVQQFGEETFAAAVSAVELIPLWTTPLLEPRRYPVLTLLLQTLAGGVVALEIALRHLRNLAWYAIGNRLSANLSRRWHLSGGGMPAVLIDSVGVPFALPCLKAFTAGRLYTAAYVHYPLVSGEMEVAAAASRQRFGKRWRLLYYRWLLLPLYERCGQFTDVVMVNSSWTQAHMRHRWRRWSSRLRNAWLASADPKAGADAGERPMSVVYPPCGPFEEAAAPAPLPDLSCDTVRQRWMSIGQFRPEKRHALQADAFATALERYRQQVPHLQLTMFGGVRNGVDRARVTQLQHRVASCSRAECPTAERVHFVVNAPRATIERALRSGEYGVYVHTMRDEHFGISIVEAAAAGLLVVAHASGGARADILNAHDGGDSPEPLGLLFHTDAELVERIADAAFRLPPSVLQAMQQRAQRRCRARFSDAAFCRAFWHGIAPLLLAAAAT</sequence>